<dbReference type="Proteomes" id="UP000615446">
    <property type="component" value="Unassembled WGS sequence"/>
</dbReference>
<dbReference type="EMBL" id="BLAL01000014">
    <property type="protein sequence ID" value="GES75264.1"/>
    <property type="molecule type" value="Genomic_DNA"/>
</dbReference>
<organism evidence="1 2">
    <name type="scientific">Rhizophagus clarus</name>
    <dbReference type="NCBI Taxonomy" id="94130"/>
    <lineage>
        <taxon>Eukaryota</taxon>
        <taxon>Fungi</taxon>
        <taxon>Fungi incertae sedis</taxon>
        <taxon>Mucoromycota</taxon>
        <taxon>Glomeromycotina</taxon>
        <taxon>Glomeromycetes</taxon>
        <taxon>Glomerales</taxon>
        <taxon>Glomeraceae</taxon>
        <taxon>Rhizophagus</taxon>
    </lineage>
</organism>
<protein>
    <submittedName>
        <fullName evidence="1">Homeodomain-like protein</fullName>
    </submittedName>
</protein>
<gene>
    <name evidence="1" type="ORF">RCL2_000271300</name>
</gene>
<name>A0A8H3KUR8_9GLOM</name>
<dbReference type="AlphaFoldDB" id="A0A8H3KUR8"/>
<evidence type="ECO:0000313" key="1">
    <source>
        <dbReference type="EMBL" id="GES75264.1"/>
    </source>
</evidence>
<dbReference type="InterPro" id="IPR009057">
    <property type="entry name" value="Homeodomain-like_sf"/>
</dbReference>
<dbReference type="OrthoDB" id="2394806at2759"/>
<proteinExistence type="predicted"/>
<dbReference type="InterPro" id="IPR036388">
    <property type="entry name" value="WH-like_DNA-bd_sf"/>
</dbReference>
<comment type="caution">
    <text evidence="1">The sequence shown here is derived from an EMBL/GenBank/DDBJ whole genome shotgun (WGS) entry which is preliminary data.</text>
</comment>
<sequence>MTKTLAEDLKWCVIYLYSDGYSRKQIAKLLYIGETLVNKIISIYAKWGCVISLAYCSITRKKLQKAATERNELLRSAFIASISHYRIDQLVFMNESSKDECTSTCLYSYSDINSRAISWRVVVPNKDLKNS</sequence>
<keyword evidence="1" id="KW-0371">Homeobox</keyword>
<reference evidence="1" key="1">
    <citation type="submission" date="2019-10" db="EMBL/GenBank/DDBJ databases">
        <title>Conservation and host-specific expression of non-tandemly repeated heterogenous ribosome RNA gene in arbuscular mycorrhizal fungi.</title>
        <authorList>
            <person name="Maeda T."/>
            <person name="Kobayashi Y."/>
            <person name="Nakagawa T."/>
            <person name="Ezawa T."/>
            <person name="Yamaguchi K."/>
            <person name="Bino T."/>
            <person name="Nishimoto Y."/>
            <person name="Shigenobu S."/>
            <person name="Kawaguchi M."/>
        </authorList>
    </citation>
    <scope>NUCLEOTIDE SEQUENCE</scope>
    <source>
        <strain evidence="1">HR1</strain>
    </source>
</reference>
<accession>A0A8H3KUR8</accession>
<dbReference type="GO" id="GO:0003677">
    <property type="term" value="F:DNA binding"/>
    <property type="evidence" value="ECO:0007669"/>
    <property type="project" value="UniProtKB-KW"/>
</dbReference>
<dbReference type="Gene3D" id="1.10.10.10">
    <property type="entry name" value="Winged helix-like DNA-binding domain superfamily/Winged helix DNA-binding domain"/>
    <property type="match status" value="1"/>
</dbReference>
<keyword evidence="1" id="KW-0238">DNA-binding</keyword>
<dbReference type="SUPFAM" id="SSF46689">
    <property type="entry name" value="Homeodomain-like"/>
    <property type="match status" value="1"/>
</dbReference>
<evidence type="ECO:0000313" key="2">
    <source>
        <dbReference type="Proteomes" id="UP000615446"/>
    </source>
</evidence>